<sequence length="220" mass="24035">MGVKKVSIVLLACLLVGGTATYAATKSKTVQATVSSFKYALNGVNWNPKTTTAPVVINGQTYIPVSLAKEATKTNISIDAKSGKMNFGEKLAETPIDKEKISYGYGNYAALSKDTKYTQATEVPYKEVIVGKNLAQITFYPDNKYQTMVLDLKAFDGSAKVSVIDEDTKEELKALFLNIDSPVEELDFSVVGRKSIVVKFEADNYSKGTNVTIFPSSYYK</sequence>
<keyword evidence="4" id="KW-1185">Reference proteome</keyword>
<accession>A0ABX2MST7</accession>
<dbReference type="Pfam" id="PF07833">
    <property type="entry name" value="Cu_amine_oxidN1"/>
    <property type="match status" value="1"/>
</dbReference>
<feature type="signal peptide" evidence="1">
    <location>
        <begin position="1"/>
        <end position="23"/>
    </location>
</feature>
<feature type="chain" id="PRO_5046522201" description="Copper amine oxidase-like N-terminal domain-containing protein" evidence="1">
    <location>
        <begin position="24"/>
        <end position="220"/>
    </location>
</feature>
<proteinExistence type="predicted"/>
<keyword evidence="1" id="KW-0732">Signal</keyword>
<comment type="caution">
    <text evidence="3">The sequence shown here is derived from an EMBL/GenBank/DDBJ whole genome shotgun (WGS) entry which is preliminary data.</text>
</comment>
<evidence type="ECO:0000259" key="2">
    <source>
        <dbReference type="Pfam" id="PF07833"/>
    </source>
</evidence>
<gene>
    <name evidence="3" type="ORF">HP548_23580</name>
</gene>
<reference evidence="3 4" key="1">
    <citation type="submission" date="2020-05" db="EMBL/GenBank/DDBJ databases">
        <title>Genome Sequencing of Type Strains.</title>
        <authorList>
            <person name="Lemaire J.F."/>
            <person name="Inderbitzin P."/>
            <person name="Gregorio O.A."/>
            <person name="Collins S.B."/>
            <person name="Wespe N."/>
            <person name="Knight-Connoni V."/>
        </authorList>
    </citation>
    <scope>NUCLEOTIDE SEQUENCE [LARGE SCALE GENOMIC DNA]</scope>
    <source>
        <strain evidence="3 4">DSM 19942</strain>
    </source>
</reference>
<name>A0ABX2MST7_9BACL</name>
<feature type="domain" description="Copper amine oxidase-like N-terminal" evidence="2">
    <location>
        <begin position="23"/>
        <end position="85"/>
    </location>
</feature>
<evidence type="ECO:0000313" key="3">
    <source>
        <dbReference type="EMBL" id="NUU57066.1"/>
    </source>
</evidence>
<dbReference type="EMBL" id="JABMCC010000118">
    <property type="protein sequence ID" value="NUU57066.1"/>
    <property type="molecule type" value="Genomic_DNA"/>
</dbReference>
<organism evidence="3 4">
    <name type="scientific">Paenibacillus taichungensis</name>
    <dbReference type="NCBI Taxonomy" id="484184"/>
    <lineage>
        <taxon>Bacteria</taxon>
        <taxon>Bacillati</taxon>
        <taxon>Bacillota</taxon>
        <taxon>Bacilli</taxon>
        <taxon>Bacillales</taxon>
        <taxon>Paenibacillaceae</taxon>
        <taxon>Paenibacillus</taxon>
    </lineage>
</organism>
<evidence type="ECO:0000313" key="4">
    <source>
        <dbReference type="Proteomes" id="UP000577724"/>
    </source>
</evidence>
<protein>
    <recommendedName>
        <fullName evidence="2">Copper amine oxidase-like N-terminal domain-containing protein</fullName>
    </recommendedName>
</protein>
<evidence type="ECO:0000256" key="1">
    <source>
        <dbReference type="SAM" id="SignalP"/>
    </source>
</evidence>
<dbReference type="Proteomes" id="UP000577724">
    <property type="component" value="Unassembled WGS sequence"/>
</dbReference>
<dbReference type="InterPro" id="IPR012854">
    <property type="entry name" value="Cu_amine_oxidase-like_N"/>
</dbReference>